<dbReference type="Gene3D" id="3.40.190.290">
    <property type="match status" value="1"/>
</dbReference>
<comment type="caution">
    <text evidence="6">The sequence shown here is derived from an EMBL/GenBank/DDBJ whole genome shotgun (WGS) entry which is preliminary data.</text>
</comment>
<dbReference type="PANTHER" id="PTHR30537">
    <property type="entry name" value="HTH-TYPE TRANSCRIPTIONAL REGULATOR"/>
    <property type="match status" value="1"/>
</dbReference>
<dbReference type="AlphaFoldDB" id="A0A0N1EKN4"/>
<evidence type="ECO:0000256" key="1">
    <source>
        <dbReference type="ARBA" id="ARBA00009437"/>
    </source>
</evidence>
<dbReference type="InterPro" id="IPR036388">
    <property type="entry name" value="WH-like_DNA-bd_sf"/>
</dbReference>
<gene>
    <name evidence="6" type="ORF">ADS77_13015</name>
</gene>
<evidence type="ECO:0000313" key="7">
    <source>
        <dbReference type="Proteomes" id="UP000037848"/>
    </source>
</evidence>
<dbReference type="EMBL" id="LHPH01000014">
    <property type="protein sequence ID" value="KPH62213.1"/>
    <property type="molecule type" value="Genomic_DNA"/>
</dbReference>
<dbReference type="InterPro" id="IPR058163">
    <property type="entry name" value="LysR-type_TF_proteobact-type"/>
</dbReference>
<dbReference type="Pfam" id="PF00126">
    <property type="entry name" value="HTH_1"/>
    <property type="match status" value="1"/>
</dbReference>
<organism evidence="6 7">
    <name type="scientific">Pseudoalteromonas porphyrae</name>
    <dbReference type="NCBI Taxonomy" id="187330"/>
    <lineage>
        <taxon>Bacteria</taxon>
        <taxon>Pseudomonadati</taxon>
        <taxon>Pseudomonadota</taxon>
        <taxon>Gammaproteobacteria</taxon>
        <taxon>Alteromonadales</taxon>
        <taxon>Pseudoalteromonadaceae</taxon>
        <taxon>Pseudoalteromonas</taxon>
    </lineage>
</organism>
<accession>A0A0N1EKN4</accession>
<dbReference type="SUPFAM" id="SSF46785">
    <property type="entry name" value="Winged helix' DNA-binding domain"/>
    <property type="match status" value="1"/>
</dbReference>
<dbReference type="STRING" id="187330.AMS58_09685"/>
<dbReference type="PROSITE" id="PS50931">
    <property type="entry name" value="HTH_LYSR"/>
    <property type="match status" value="1"/>
</dbReference>
<dbReference type="Pfam" id="PF03466">
    <property type="entry name" value="LysR_substrate"/>
    <property type="match status" value="1"/>
</dbReference>
<dbReference type="GO" id="GO:0003700">
    <property type="term" value="F:DNA-binding transcription factor activity"/>
    <property type="evidence" value="ECO:0007669"/>
    <property type="project" value="InterPro"/>
</dbReference>
<keyword evidence="7" id="KW-1185">Reference proteome</keyword>
<dbReference type="PANTHER" id="PTHR30537:SF5">
    <property type="entry name" value="HTH-TYPE TRANSCRIPTIONAL ACTIVATOR TTDR-RELATED"/>
    <property type="match status" value="1"/>
</dbReference>
<dbReference type="PATRIC" id="fig|187330.3.peg.1031"/>
<dbReference type="Proteomes" id="UP000037848">
    <property type="component" value="Unassembled WGS sequence"/>
</dbReference>
<evidence type="ECO:0000256" key="3">
    <source>
        <dbReference type="ARBA" id="ARBA00023125"/>
    </source>
</evidence>
<reference evidence="6 7" key="1">
    <citation type="submission" date="2015-08" db="EMBL/GenBank/DDBJ databases">
        <title>Draft Genome Sequence of Pseudoalteromonas porphyrae UCD-SED14.</title>
        <authorList>
            <person name="Coil D.A."/>
            <person name="Jospin G."/>
            <person name="Lee R.D."/>
            <person name="Eisen J.A."/>
        </authorList>
    </citation>
    <scope>NUCLEOTIDE SEQUENCE [LARGE SCALE GENOMIC DNA]</scope>
    <source>
        <strain evidence="6 7">UCD-SED14</strain>
    </source>
</reference>
<dbReference type="OrthoDB" id="9786526at2"/>
<dbReference type="FunFam" id="1.10.10.10:FF:000001">
    <property type="entry name" value="LysR family transcriptional regulator"/>
    <property type="match status" value="1"/>
</dbReference>
<sequence length="297" mass="32846">MTKIDDMQLFVHVVRSAGLAAAGRKIGLSPASMTARINQLENHYQTRLLIRNTRSIKLTDAGERFYQGCLRVIAEVDATEQSITISDNELSGSLKITAPSDFGKQFVAPALSKFVALNPQVKPHLHLTDGLINLVEEGIDVAIRFGNLPDSNLISRKIKPNKRVLCASADYIEQHGQPLSPSDLADHRCLVMERFGQPMNDWHFKNTIIRVPVAMSSCDGSVIRQWAIDGAGIALKSLVDISVDLANGGLVTILDEHILGFSNKDKEQIGLQFVYPSRKFQPKQAVAFMDFLQQQLI</sequence>
<evidence type="ECO:0000313" key="6">
    <source>
        <dbReference type="EMBL" id="KPH62213.1"/>
    </source>
</evidence>
<dbReference type="GO" id="GO:0003677">
    <property type="term" value="F:DNA binding"/>
    <property type="evidence" value="ECO:0007669"/>
    <property type="project" value="UniProtKB-KW"/>
</dbReference>
<feature type="domain" description="HTH lysR-type" evidence="5">
    <location>
        <begin position="1"/>
        <end position="59"/>
    </location>
</feature>
<dbReference type="RefSeq" id="WP_054204832.1">
    <property type="nucleotide sequence ID" value="NZ_LHPH01000014.1"/>
</dbReference>
<proteinExistence type="inferred from homology"/>
<evidence type="ECO:0000256" key="4">
    <source>
        <dbReference type="ARBA" id="ARBA00023163"/>
    </source>
</evidence>
<keyword evidence="2" id="KW-0805">Transcription regulation</keyword>
<dbReference type="InterPro" id="IPR005119">
    <property type="entry name" value="LysR_subst-bd"/>
</dbReference>
<name>A0A0N1EKN4_9GAMM</name>
<keyword evidence="3" id="KW-0238">DNA-binding</keyword>
<dbReference type="SUPFAM" id="SSF53850">
    <property type="entry name" value="Periplasmic binding protein-like II"/>
    <property type="match status" value="1"/>
</dbReference>
<keyword evidence="4" id="KW-0804">Transcription</keyword>
<evidence type="ECO:0000259" key="5">
    <source>
        <dbReference type="PROSITE" id="PS50931"/>
    </source>
</evidence>
<comment type="similarity">
    <text evidence="1">Belongs to the LysR transcriptional regulatory family.</text>
</comment>
<dbReference type="InterPro" id="IPR036390">
    <property type="entry name" value="WH_DNA-bd_sf"/>
</dbReference>
<dbReference type="InterPro" id="IPR000847">
    <property type="entry name" value="LysR_HTH_N"/>
</dbReference>
<protein>
    <submittedName>
        <fullName evidence="6">LysR family transcriptional regulator</fullName>
    </submittedName>
</protein>
<evidence type="ECO:0000256" key="2">
    <source>
        <dbReference type="ARBA" id="ARBA00023015"/>
    </source>
</evidence>
<dbReference type="CDD" id="cd08422">
    <property type="entry name" value="PBP2_CrgA_like"/>
    <property type="match status" value="1"/>
</dbReference>
<dbReference type="Gene3D" id="1.10.10.10">
    <property type="entry name" value="Winged helix-like DNA-binding domain superfamily/Winged helix DNA-binding domain"/>
    <property type="match status" value="1"/>
</dbReference>